<reference evidence="1 2" key="1">
    <citation type="submission" date="2021-04" db="EMBL/GenBank/DDBJ databases">
        <title>Whole genome analysis of root endophytic bacterium Microbacterium paraoxydans ku-mp colonizing RP-bio226 rice variety.</title>
        <authorList>
            <person name="Ulaganathan K."/>
            <person name="Latha B."/>
        </authorList>
    </citation>
    <scope>NUCLEOTIDE SEQUENCE [LARGE SCALE GENOMIC DNA]</scope>
    <source>
        <strain evidence="2">ku-mp</strain>
    </source>
</reference>
<dbReference type="Proteomes" id="UP000678243">
    <property type="component" value="Unassembled WGS sequence"/>
</dbReference>
<sequence length="134" mass="13966">MRVGAVGVAVVAVAALSGCMSESDFAVLDREPRAADAPPQAVFEDTEGTVDQDTARFVGKDGEVSLWLARPAGGNGICLIAYKSDDRYLTGCADGGSWIRIEGQDVGEYEVAPDGSPAPEGTERLFDNVFVPAG</sequence>
<name>A0ABS5IJB1_9MICO</name>
<dbReference type="EMBL" id="JAGTUK010000001">
    <property type="protein sequence ID" value="MBS0023034.1"/>
    <property type="molecule type" value="Genomic_DNA"/>
</dbReference>
<accession>A0ABS5IJB1</accession>
<dbReference type="PROSITE" id="PS51257">
    <property type="entry name" value="PROKAR_LIPOPROTEIN"/>
    <property type="match status" value="1"/>
</dbReference>
<comment type="caution">
    <text evidence="1">The sequence shown here is derived from an EMBL/GenBank/DDBJ whole genome shotgun (WGS) entry which is preliminary data.</text>
</comment>
<protein>
    <submittedName>
        <fullName evidence="1">Uncharacterized protein</fullName>
    </submittedName>
</protein>
<evidence type="ECO:0000313" key="1">
    <source>
        <dbReference type="EMBL" id="MBS0023034.1"/>
    </source>
</evidence>
<gene>
    <name evidence="1" type="ORF">KE274_02800</name>
</gene>
<evidence type="ECO:0000313" key="2">
    <source>
        <dbReference type="Proteomes" id="UP000678243"/>
    </source>
</evidence>
<proteinExistence type="predicted"/>
<organism evidence="1 2">
    <name type="scientific">Microbacterium paraoxydans</name>
    <dbReference type="NCBI Taxonomy" id="199592"/>
    <lineage>
        <taxon>Bacteria</taxon>
        <taxon>Bacillati</taxon>
        <taxon>Actinomycetota</taxon>
        <taxon>Actinomycetes</taxon>
        <taxon>Micrococcales</taxon>
        <taxon>Microbacteriaceae</taxon>
        <taxon>Microbacterium</taxon>
    </lineage>
</organism>
<keyword evidence="2" id="KW-1185">Reference proteome</keyword>
<dbReference type="RefSeq" id="WP_211541061.1">
    <property type="nucleotide sequence ID" value="NZ_JAGTUK010000001.1"/>
</dbReference>